<dbReference type="Gene3D" id="2.60.40.1190">
    <property type="match status" value="2"/>
</dbReference>
<dbReference type="SUPFAM" id="SSF49299">
    <property type="entry name" value="PKD domain"/>
    <property type="match status" value="1"/>
</dbReference>
<organism evidence="3 4">
    <name type="scientific">Halapricum hydrolyticum</name>
    <dbReference type="NCBI Taxonomy" id="2979991"/>
    <lineage>
        <taxon>Archaea</taxon>
        <taxon>Methanobacteriati</taxon>
        <taxon>Methanobacteriota</taxon>
        <taxon>Stenosarchaea group</taxon>
        <taxon>Halobacteria</taxon>
        <taxon>Halobacteriales</taxon>
        <taxon>Haloarculaceae</taxon>
        <taxon>Halapricum</taxon>
    </lineage>
</organism>
<feature type="domain" description="Glucodextranase-like C-terminal" evidence="2">
    <location>
        <begin position="276"/>
        <end position="486"/>
    </location>
</feature>
<sequence length="752" mass="79092">MRRRQYLSSVASIGAVSALGVQSVGADTGRLSSLAAQTDGTMTIGDREGDDYGPGTYTYPTNDQLPEGCFDVTGIEVEDTGDHWEFTNHMGTVPNSFGGDEGFSVQVFQLYIQDPNAPDDAPSTSEGREGVTSTFQEEYHYRVHVMTGQRVVEDAEGNVLAEGIPASGDTENNTISFSIPKEPFDSDSLDDLKMTMLVFSQDGFGVGGIRQSVGENAGEWAIGGANPDAVENAPKAMDLVGPETIVDQEDALSYSTDAAPSIPLYSVADLIAGDTISDPEGDDNGPGTYTYPTNDQLPEGCFDVTGVELQSTADHWEFTNHMGTVPNSFGGDEGFSVQVFQLYIHDTNAPDDAPATAEGREGVTSTFQEEYHYRVHVMTGQRVVEDAEGNVLAEGIPASGDTENNTISFSIPKEPFDSDSLDDLKMTMLVFSQDGFGVGGIRQSVGENAGEWAIGGANPDAVENAPKAMELVGPEDVVKQEESLAYSADSVPTVPLFDTKSLVTGEVSISLSPVAAPIGEVWGTLEGTLDGTNSSGPEGVELSYQWEQTSGPEAEIADPSAAEATFTAPDVDEETELEFTLTISDPDGNEASDTTTAMVIPQSANDAPTADAGENQTVDPGEMVSLQAVNSEDPNGGTLSYQWEQTSGPDIDLVGPDSIGAAFKAPEVEEDTDFVFELTVNDGQGKTATDSVTITVRGPEETETPTETETETEEDTGDGFGPGFGAVTGLVGAAGGAAYAAKRRLGGDEGEE</sequence>
<dbReference type="PANTHER" id="PTHR46182">
    <property type="entry name" value="FI19480P1"/>
    <property type="match status" value="1"/>
</dbReference>
<reference evidence="4" key="1">
    <citation type="submission" date="2023-07" db="EMBL/GenBank/DDBJ databases">
        <title>Enrichment on poylsaccharides allowed isolation of novel metabolic and taxonomic groups of Haloarchaea.</title>
        <authorList>
            <person name="Sorokin D.Y."/>
            <person name="Elcheninov A.G."/>
            <person name="Khizhniak T.V."/>
            <person name="Kolganova T.V."/>
            <person name="Kublanov I.V."/>
        </authorList>
    </citation>
    <scope>NUCLEOTIDE SEQUENCE [LARGE SCALE GENOMIC DNA]</scope>
    <source>
        <strain evidence="4">HArc-curdl5-1</strain>
    </source>
</reference>
<keyword evidence="4" id="KW-1185">Reference proteome</keyword>
<evidence type="ECO:0000259" key="2">
    <source>
        <dbReference type="Pfam" id="PF09985"/>
    </source>
</evidence>
<dbReference type="Proteomes" id="UP001208186">
    <property type="component" value="Unassembled WGS sequence"/>
</dbReference>
<dbReference type="Pfam" id="PF22352">
    <property type="entry name" value="K319L-like_PKD"/>
    <property type="match status" value="2"/>
</dbReference>
<protein>
    <submittedName>
        <fullName evidence="3">PKD domain-containing protein</fullName>
    </submittedName>
</protein>
<dbReference type="Pfam" id="PF09985">
    <property type="entry name" value="Glucodextran_C"/>
    <property type="match status" value="2"/>
</dbReference>
<comment type="caution">
    <text evidence="3">The sequence shown here is derived from an EMBL/GenBank/DDBJ whole genome shotgun (WGS) entry which is preliminary data.</text>
</comment>
<proteinExistence type="predicted"/>
<feature type="domain" description="Glucodextranase-like C-terminal" evidence="2">
    <location>
        <begin position="43"/>
        <end position="255"/>
    </location>
</feature>
<gene>
    <name evidence="3" type="ORF">OB916_00410</name>
</gene>
<dbReference type="InterPro" id="IPR029865">
    <property type="entry name" value="KIAA0319-like"/>
</dbReference>
<dbReference type="InterPro" id="IPR035986">
    <property type="entry name" value="PKD_dom_sf"/>
</dbReference>
<feature type="compositionally biased region" description="Acidic residues" evidence="1">
    <location>
        <begin position="701"/>
        <end position="717"/>
    </location>
</feature>
<evidence type="ECO:0000313" key="3">
    <source>
        <dbReference type="EMBL" id="MCU4716531.1"/>
    </source>
</evidence>
<dbReference type="EMBL" id="JAOPKC010000001">
    <property type="protein sequence ID" value="MCU4716531.1"/>
    <property type="molecule type" value="Genomic_DNA"/>
</dbReference>
<dbReference type="InterPro" id="IPR013783">
    <property type="entry name" value="Ig-like_fold"/>
</dbReference>
<dbReference type="SUPFAM" id="SSF49344">
    <property type="entry name" value="CBD9-like"/>
    <property type="match status" value="2"/>
</dbReference>
<feature type="region of interest" description="Disordered" evidence="1">
    <location>
        <begin position="697"/>
        <end position="726"/>
    </location>
</feature>
<evidence type="ECO:0000256" key="1">
    <source>
        <dbReference type="SAM" id="MobiDB-lite"/>
    </source>
</evidence>
<dbReference type="Gene3D" id="2.60.40.10">
    <property type="entry name" value="Immunoglobulins"/>
    <property type="match status" value="2"/>
</dbReference>
<dbReference type="InterPro" id="IPR019248">
    <property type="entry name" value="Glucodextran_C"/>
</dbReference>
<accession>A0ABT2PY31</accession>
<dbReference type="PANTHER" id="PTHR46182:SF2">
    <property type="entry name" value="FI19480P1"/>
    <property type="match status" value="1"/>
</dbReference>
<name>A0ABT2PY31_9EURY</name>
<dbReference type="RefSeq" id="WP_315907302.1">
    <property type="nucleotide sequence ID" value="NZ_JAOPKC010000001.1"/>
</dbReference>
<evidence type="ECO:0000313" key="4">
    <source>
        <dbReference type="Proteomes" id="UP001208186"/>
    </source>
</evidence>